<evidence type="ECO:0000259" key="9">
    <source>
        <dbReference type="PROSITE" id="PS51192"/>
    </source>
</evidence>
<accession>A0A9W6BFQ9</accession>
<evidence type="ECO:0000256" key="2">
    <source>
        <dbReference type="ARBA" id="ARBA00022801"/>
    </source>
</evidence>
<dbReference type="Pfam" id="PF00271">
    <property type="entry name" value="Helicase_C"/>
    <property type="match status" value="1"/>
</dbReference>
<dbReference type="PROSITE" id="PS51194">
    <property type="entry name" value="HELICASE_CTER"/>
    <property type="match status" value="1"/>
</dbReference>
<dbReference type="Pfam" id="PF00270">
    <property type="entry name" value="DEAD"/>
    <property type="match status" value="1"/>
</dbReference>
<feature type="domain" description="DEAD-box RNA helicase Q" evidence="11">
    <location>
        <begin position="112"/>
        <end position="140"/>
    </location>
</feature>
<dbReference type="EC" id="3.6.4.13" evidence="7"/>
<dbReference type="InterPro" id="IPR014001">
    <property type="entry name" value="Helicase_ATP-bd"/>
</dbReference>
<keyword evidence="13" id="KW-1185">Reference proteome</keyword>
<feature type="domain" description="Helicase C-terminal" evidence="10">
    <location>
        <begin position="439"/>
        <end position="588"/>
    </location>
</feature>
<evidence type="ECO:0000259" key="11">
    <source>
        <dbReference type="PROSITE" id="PS51195"/>
    </source>
</evidence>
<dbReference type="InterPro" id="IPR027417">
    <property type="entry name" value="P-loop_NTPase"/>
</dbReference>
<dbReference type="GO" id="GO:0016787">
    <property type="term" value="F:hydrolase activity"/>
    <property type="evidence" value="ECO:0007669"/>
    <property type="project" value="UniProtKB-KW"/>
</dbReference>
<protein>
    <recommendedName>
        <fullName evidence="7">ATP-dependent RNA helicase</fullName>
        <ecNumber evidence="7">3.6.4.13</ecNumber>
    </recommendedName>
</protein>
<reference evidence="12 13" key="1">
    <citation type="journal article" date="2023" name="Commun. Biol.">
        <title>Reorganization of the ancestral sex-determining regions during the evolution of trioecy in Pleodorina starrii.</title>
        <authorList>
            <person name="Takahashi K."/>
            <person name="Suzuki S."/>
            <person name="Kawai-Toyooka H."/>
            <person name="Yamamoto K."/>
            <person name="Hamaji T."/>
            <person name="Ootsuki R."/>
            <person name="Yamaguchi H."/>
            <person name="Kawachi M."/>
            <person name="Higashiyama T."/>
            <person name="Nozaki H."/>
        </authorList>
    </citation>
    <scope>NUCLEOTIDE SEQUENCE [LARGE SCALE GENOMIC DNA]</scope>
    <source>
        <strain evidence="12 13">NIES-4479</strain>
    </source>
</reference>
<evidence type="ECO:0000256" key="4">
    <source>
        <dbReference type="ARBA" id="ARBA00022840"/>
    </source>
</evidence>
<dbReference type="SMART" id="SM00490">
    <property type="entry name" value="HELICc"/>
    <property type="match status" value="1"/>
</dbReference>
<feature type="short sequence motif" description="Q motif" evidence="6">
    <location>
        <begin position="112"/>
        <end position="140"/>
    </location>
</feature>
<dbReference type="InterPro" id="IPR014014">
    <property type="entry name" value="RNA_helicase_DEAD_Q_motif"/>
</dbReference>
<proteinExistence type="inferred from homology"/>
<dbReference type="SUPFAM" id="SSF52540">
    <property type="entry name" value="P-loop containing nucleoside triphosphate hydrolases"/>
    <property type="match status" value="1"/>
</dbReference>
<keyword evidence="1 7" id="KW-0547">Nucleotide-binding</keyword>
<dbReference type="GO" id="GO:0003724">
    <property type="term" value="F:RNA helicase activity"/>
    <property type="evidence" value="ECO:0007669"/>
    <property type="project" value="UniProtKB-EC"/>
</dbReference>
<dbReference type="GO" id="GO:0003723">
    <property type="term" value="F:RNA binding"/>
    <property type="evidence" value="ECO:0007669"/>
    <property type="project" value="UniProtKB-UniRule"/>
</dbReference>
<evidence type="ECO:0000256" key="5">
    <source>
        <dbReference type="ARBA" id="ARBA00022884"/>
    </source>
</evidence>
<keyword evidence="4 7" id="KW-0067">ATP-binding</keyword>
<comment type="similarity">
    <text evidence="7">Belongs to the DEAD box helicase family.</text>
</comment>
<comment type="caution">
    <text evidence="12">The sequence shown here is derived from an EMBL/GenBank/DDBJ whole genome shotgun (WGS) entry which is preliminary data.</text>
</comment>
<evidence type="ECO:0000256" key="8">
    <source>
        <dbReference type="SAM" id="MobiDB-lite"/>
    </source>
</evidence>
<feature type="compositionally biased region" description="Low complexity" evidence="8">
    <location>
        <begin position="627"/>
        <end position="648"/>
    </location>
</feature>
<gene>
    <name evidence="12" type="primary">PLEST004643</name>
    <name evidence="12" type="ORF">PLESTB_000492600</name>
</gene>
<comment type="domain">
    <text evidence="7">The Q motif is unique to and characteristic of the DEAD box family of RNA helicases and controls ATP binding and hydrolysis.</text>
</comment>
<keyword evidence="5 7" id="KW-0694">RNA-binding</keyword>
<dbReference type="InterPro" id="IPR001650">
    <property type="entry name" value="Helicase_C-like"/>
</dbReference>
<dbReference type="PROSITE" id="PS51195">
    <property type="entry name" value="Q_MOTIF"/>
    <property type="match status" value="1"/>
</dbReference>
<dbReference type="GO" id="GO:0005524">
    <property type="term" value="F:ATP binding"/>
    <property type="evidence" value="ECO:0007669"/>
    <property type="project" value="UniProtKB-UniRule"/>
</dbReference>
<feature type="compositionally biased region" description="Basic and acidic residues" evidence="8">
    <location>
        <begin position="657"/>
        <end position="672"/>
    </location>
</feature>
<evidence type="ECO:0000256" key="3">
    <source>
        <dbReference type="ARBA" id="ARBA00022806"/>
    </source>
</evidence>
<dbReference type="CDD" id="cd18787">
    <property type="entry name" value="SF2_C_DEAD"/>
    <property type="match status" value="1"/>
</dbReference>
<keyword evidence="3 7" id="KW-0347">Helicase</keyword>
<dbReference type="InterPro" id="IPR011545">
    <property type="entry name" value="DEAD/DEAH_box_helicase_dom"/>
</dbReference>
<dbReference type="OrthoDB" id="10256233at2759"/>
<dbReference type="PROSITE" id="PS51192">
    <property type="entry name" value="HELICASE_ATP_BIND_1"/>
    <property type="match status" value="1"/>
</dbReference>
<evidence type="ECO:0000313" key="13">
    <source>
        <dbReference type="Proteomes" id="UP001165080"/>
    </source>
</evidence>
<keyword evidence="2 7" id="KW-0378">Hydrolase</keyword>
<dbReference type="SMART" id="SM00487">
    <property type="entry name" value="DEXDc"/>
    <property type="match status" value="1"/>
</dbReference>
<feature type="region of interest" description="Disordered" evidence="8">
    <location>
        <begin position="616"/>
        <end position="672"/>
    </location>
</feature>
<sequence length="672" mass="71984">MLRHLSRVTSALGKFPAQMQHSFGASCAAQRAQAFPVSHLAPQLALLGRPLTPSSLLPLPQCPLAAQNALVPTRGFAAVKRRINKLPRLEAVAVASEASTSGDSTFYSDAHKSFAGLEVSTLLQQALEASGFSRPSKVQELSAPHILRGRTVVITAETGSGKTLSYVVPIAHLMLKQRAALHLQQQQREAADQDGAARDRAPAPPPPRRYHALVLCPNAALCQQVVATVNGLRSPEGEQLLTAALINSSNPPPFDAPDVVVATPAGLLTIINDAGGAYGWLWSEEGMQARVRHVIVDEADLLLGNAYIKATERILTMFKVADRRRVEAKILEELGLADKSEFDRLPREIKVAAWKGGVPAMLAEGYRPKRALDPDAKYGPYWRRQYIFSAATMPSVTYSDVGSQIAKMHPDATWVSTELLHLSKPQVAHSWHEVSDESFGVTLLDAVRSDADYQARRGKTLIFAADGASADAVSELLSGGHVPHVVYHKSRPMPEQAAALAALREQDGTVMVCTDAAARGLDVQGITHVVQADFAPNTIDFLHRIGRTARAGNSGRVTSLYRERNRALVDVIRRYIEEGVPLEAAFSRARSFSRKLKRMRGVFVPRGMTVAEFKGVDGDGSGGGEDGAATAAGPAEGMASAEGVAAGERAGRGGGDGAERATGGERRLFTGR</sequence>
<dbReference type="PROSITE" id="PS51257">
    <property type="entry name" value="PROKAR_LIPOPROTEIN"/>
    <property type="match status" value="1"/>
</dbReference>
<feature type="region of interest" description="Disordered" evidence="8">
    <location>
        <begin position="184"/>
        <end position="208"/>
    </location>
</feature>
<feature type="compositionally biased region" description="Basic and acidic residues" evidence="8">
    <location>
        <begin position="189"/>
        <end position="201"/>
    </location>
</feature>
<dbReference type="EMBL" id="BRXU01000004">
    <property type="protein sequence ID" value="GLC51347.1"/>
    <property type="molecule type" value="Genomic_DNA"/>
</dbReference>
<name>A0A9W6BFQ9_9CHLO</name>
<dbReference type="PANTHER" id="PTHR24031">
    <property type="entry name" value="RNA HELICASE"/>
    <property type="match status" value="1"/>
</dbReference>
<dbReference type="AlphaFoldDB" id="A0A9W6BFQ9"/>
<comment type="function">
    <text evidence="7">RNA helicase.</text>
</comment>
<organism evidence="12 13">
    <name type="scientific">Pleodorina starrii</name>
    <dbReference type="NCBI Taxonomy" id="330485"/>
    <lineage>
        <taxon>Eukaryota</taxon>
        <taxon>Viridiplantae</taxon>
        <taxon>Chlorophyta</taxon>
        <taxon>core chlorophytes</taxon>
        <taxon>Chlorophyceae</taxon>
        <taxon>CS clade</taxon>
        <taxon>Chlamydomonadales</taxon>
        <taxon>Volvocaceae</taxon>
        <taxon>Pleodorina</taxon>
    </lineage>
</organism>
<evidence type="ECO:0000259" key="10">
    <source>
        <dbReference type="PROSITE" id="PS51194"/>
    </source>
</evidence>
<evidence type="ECO:0000256" key="6">
    <source>
        <dbReference type="PROSITE-ProRule" id="PRU00552"/>
    </source>
</evidence>
<feature type="domain" description="Helicase ATP-binding" evidence="9">
    <location>
        <begin position="143"/>
        <end position="411"/>
    </location>
</feature>
<evidence type="ECO:0000256" key="7">
    <source>
        <dbReference type="RuleBase" id="RU365068"/>
    </source>
</evidence>
<evidence type="ECO:0000313" key="12">
    <source>
        <dbReference type="EMBL" id="GLC51347.1"/>
    </source>
</evidence>
<comment type="catalytic activity">
    <reaction evidence="7">
        <text>ATP + H2O = ADP + phosphate + H(+)</text>
        <dbReference type="Rhea" id="RHEA:13065"/>
        <dbReference type="ChEBI" id="CHEBI:15377"/>
        <dbReference type="ChEBI" id="CHEBI:15378"/>
        <dbReference type="ChEBI" id="CHEBI:30616"/>
        <dbReference type="ChEBI" id="CHEBI:43474"/>
        <dbReference type="ChEBI" id="CHEBI:456216"/>
        <dbReference type="EC" id="3.6.4.13"/>
    </reaction>
</comment>
<evidence type="ECO:0000256" key="1">
    <source>
        <dbReference type="ARBA" id="ARBA00022741"/>
    </source>
</evidence>
<dbReference type="Proteomes" id="UP001165080">
    <property type="component" value="Unassembled WGS sequence"/>
</dbReference>
<dbReference type="Gene3D" id="3.40.50.300">
    <property type="entry name" value="P-loop containing nucleotide triphosphate hydrolases"/>
    <property type="match status" value="2"/>
</dbReference>